<dbReference type="SUPFAM" id="SSF48371">
    <property type="entry name" value="ARM repeat"/>
    <property type="match status" value="1"/>
</dbReference>
<evidence type="ECO:0000313" key="3">
    <source>
        <dbReference type="Proteomes" id="UP000292958"/>
    </source>
</evidence>
<dbReference type="InterPro" id="IPR016024">
    <property type="entry name" value="ARM-type_fold"/>
</dbReference>
<feature type="chain" id="PRO_5020532367" evidence="1">
    <location>
        <begin position="18"/>
        <end position="351"/>
    </location>
</feature>
<gene>
    <name evidence="2" type="ORF">BDD14_3485</name>
</gene>
<dbReference type="InterPro" id="IPR011989">
    <property type="entry name" value="ARM-like"/>
</dbReference>
<name>A0A4Q7YXR6_9BACT</name>
<dbReference type="OrthoDB" id="106976at2"/>
<protein>
    <submittedName>
        <fullName evidence="2">HEAT repeat protein</fullName>
    </submittedName>
</protein>
<evidence type="ECO:0000313" key="2">
    <source>
        <dbReference type="EMBL" id="RZU41943.1"/>
    </source>
</evidence>
<dbReference type="Proteomes" id="UP000292958">
    <property type="component" value="Unassembled WGS sequence"/>
</dbReference>
<dbReference type="Pfam" id="PF13646">
    <property type="entry name" value="HEAT_2"/>
    <property type="match status" value="1"/>
</dbReference>
<keyword evidence="3" id="KW-1185">Reference proteome</keyword>
<dbReference type="PANTHER" id="PTHR12697:SF5">
    <property type="entry name" value="DEOXYHYPUSINE HYDROXYLASE"/>
    <property type="match status" value="1"/>
</dbReference>
<dbReference type="AlphaFoldDB" id="A0A4Q7YXR6"/>
<sequence length="351" mass="37625">MNSHLAIALVLSASAVAFSGQQPRISNTQLNTEPVGPGLSATVTRFQHSNQQLWIGYEVPALPRNHSSSCGDSYGSSSDDGCCGEVQLEGSRDNVTDTAQKTEPGRMYVLLRLDHGSVNKVRSTNVGCRMNAGGVPFTWLTGVQPEDSVHFLAQLAGQSTTENRVGEGALATLAQHATPVATTELATLASPPSSTRLREKAAFWLGAERGHEGLLALEKLVRSEQDPKLREKLAFDLSINHDPAATDDLLALAKSDTNPGVRSQAIFWLAQKAGKKAGAALTNAIENDPDQQVKKKAVFALSQLPKDEGIPQLIHVAQTNTNPAVRKDAFFWLGQSGDPRALSYLESVLKQ</sequence>
<feature type="signal peptide" evidence="1">
    <location>
        <begin position="1"/>
        <end position="17"/>
    </location>
</feature>
<dbReference type="PANTHER" id="PTHR12697">
    <property type="entry name" value="PBS LYASE HEAT-LIKE PROTEIN"/>
    <property type="match status" value="1"/>
</dbReference>
<keyword evidence="1" id="KW-0732">Signal</keyword>
<comment type="caution">
    <text evidence="2">The sequence shown here is derived from an EMBL/GenBank/DDBJ whole genome shotgun (WGS) entry which is preliminary data.</text>
</comment>
<dbReference type="SMART" id="SM00567">
    <property type="entry name" value="EZ_HEAT"/>
    <property type="match status" value="5"/>
</dbReference>
<dbReference type="EMBL" id="SHKW01000001">
    <property type="protein sequence ID" value="RZU41943.1"/>
    <property type="molecule type" value="Genomic_DNA"/>
</dbReference>
<organism evidence="2 3">
    <name type="scientific">Edaphobacter modestus</name>
    <dbReference type="NCBI Taxonomy" id="388466"/>
    <lineage>
        <taxon>Bacteria</taxon>
        <taxon>Pseudomonadati</taxon>
        <taxon>Acidobacteriota</taxon>
        <taxon>Terriglobia</taxon>
        <taxon>Terriglobales</taxon>
        <taxon>Acidobacteriaceae</taxon>
        <taxon>Edaphobacter</taxon>
    </lineage>
</organism>
<evidence type="ECO:0000256" key="1">
    <source>
        <dbReference type="SAM" id="SignalP"/>
    </source>
</evidence>
<dbReference type="GO" id="GO:0016491">
    <property type="term" value="F:oxidoreductase activity"/>
    <property type="evidence" value="ECO:0007669"/>
    <property type="project" value="TreeGrafter"/>
</dbReference>
<reference evidence="2 3" key="1">
    <citation type="submission" date="2019-02" db="EMBL/GenBank/DDBJ databases">
        <title>Genomic Encyclopedia of Archaeal and Bacterial Type Strains, Phase II (KMG-II): from individual species to whole genera.</title>
        <authorList>
            <person name="Goeker M."/>
        </authorList>
    </citation>
    <scope>NUCLEOTIDE SEQUENCE [LARGE SCALE GENOMIC DNA]</scope>
    <source>
        <strain evidence="2 3">DSM 18101</strain>
    </source>
</reference>
<dbReference type="Gene3D" id="1.25.10.10">
    <property type="entry name" value="Leucine-rich Repeat Variant"/>
    <property type="match status" value="1"/>
</dbReference>
<accession>A0A4Q7YXR6</accession>
<dbReference type="InterPro" id="IPR004155">
    <property type="entry name" value="PBS_lyase_HEAT"/>
</dbReference>
<proteinExistence type="predicted"/>
<dbReference type="RefSeq" id="WP_130419767.1">
    <property type="nucleotide sequence ID" value="NZ_SHKW01000001.1"/>
</dbReference>